<dbReference type="InterPro" id="IPR010819">
    <property type="entry name" value="AGE/CE"/>
</dbReference>
<keyword evidence="4" id="KW-1185">Reference proteome</keyword>
<evidence type="ECO:0000313" key="4">
    <source>
        <dbReference type="Proteomes" id="UP000589036"/>
    </source>
</evidence>
<dbReference type="RefSeq" id="WP_179642971.1">
    <property type="nucleotide sequence ID" value="NZ_BAAAYY010000001.1"/>
</dbReference>
<dbReference type="PANTHER" id="PTHR15108">
    <property type="entry name" value="N-ACYLGLUCOSAMINE-2-EPIMERASE"/>
    <property type="match status" value="1"/>
</dbReference>
<organism evidence="3 4">
    <name type="scientific">Spinactinospora alkalitolerans</name>
    <dbReference type="NCBI Taxonomy" id="687207"/>
    <lineage>
        <taxon>Bacteria</taxon>
        <taxon>Bacillati</taxon>
        <taxon>Actinomycetota</taxon>
        <taxon>Actinomycetes</taxon>
        <taxon>Streptosporangiales</taxon>
        <taxon>Nocardiopsidaceae</taxon>
        <taxon>Spinactinospora</taxon>
    </lineage>
</organism>
<name>A0A852TRC6_9ACTN</name>
<evidence type="ECO:0000256" key="1">
    <source>
        <dbReference type="ARBA" id="ARBA00008558"/>
    </source>
</evidence>
<evidence type="ECO:0000256" key="2">
    <source>
        <dbReference type="ARBA" id="ARBA00023235"/>
    </source>
</evidence>
<dbReference type="InterPro" id="IPR012341">
    <property type="entry name" value="6hp_glycosidase-like_sf"/>
</dbReference>
<dbReference type="AlphaFoldDB" id="A0A852TRC6"/>
<dbReference type="Proteomes" id="UP000589036">
    <property type="component" value="Unassembled WGS sequence"/>
</dbReference>
<proteinExistence type="inferred from homology"/>
<dbReference type="EMBL" id="JACCCC010000001">
    <property type="protein sequence ID" value="NYE46946.1"/>
    <property type="molecule type" value="Genomic_DNA"/>
</dbReference>
<comment type="caution">
    <text evidence="3">The sequence shown here is derived from an EMBL/GenBank/DDBJ whole genome shotgun (WGS) entry which is preliminary data.</text>
</comment>
<sequence>MTPSWTDLPGHRHWLETEAARLLSFAAAARHPVGGFAWLDAEGRPEPERGVRAWITCRMTHVFALAHLRGVPGAGPLADHGVRALRTVLRDPEHGGWYSALDAEGRPAEDGKNAYDHAFVLLSASSAAAAGRPGARELLDDVIAVIEERFWREAEGRCLESWDRAWSGTEDYRGANSNMHLVEAFLAAADATGDPVWLERALRMAGFFIDEAARGHGWRLPEHYSADWEPRLDYNSGERAHPFRPYGATVGHALEWARLLLHLESGLTDPPGWLLEGAEAMFGTAVATGWHADGADGFVYTLDWDDTPVVRERMHWVIAEAVAAAAVLHRRTGRPRYEELYRLWWDHAARFFIDPGAGGWHHELDPANRPAATVWDGKPDVYHAYQAVLLPTLPLRPGLAGALAHAAGQELPFRS</sequence>
<dbReference type="GO" id="GO:0005975">
    <property type="term" value="P:carbohydrate metabolic process"/>
    <property type="evidence" value="ECO:0007669"/>
    <property type="project" value="InterPro"/>
</dbReference>
<evidence type="ECO:0000313" key="3">
    <source>
        <dbReference type="EMBL" id="NYE46946.1"/>
    </source>
</evidence>
<keyword evidence="2" id="KW-0413">Isomerase</keyword>
<gene>
    <name evidence="3" type="ORF">HDA32_002066</name>
</gene>
<protein>
    <submittedName>
        <fullName evidence="3">Mannose/cellobiose epimerase-like protein (N-acyl-D-glucosamine 2-epimerase family)</fullName>
    </submittedName>
</protein>
<dbReference type="InterPro" id="IPR008928">
    <property type="entry name" value="6-hairpin_glycosidase_sf"/>
</dbReference>
<comment type="similarity">
    <text evidence="1">Belongs to the N-acylglucosamine 2-epimerase family.</text>
</comment>
<reference evidence="3 4" key="1">
    <citation type="submission" date="2020-07" db="EMBL/GenBank/DDBJ databases">
        <title>Sequencing the genomes of 1000 actinobacteria strains.</title>
        <authorList>
            <person name="Klenk H.-P."/>
        </authorList>
    </citation>
    <scope>NUCLEOTIDE SEQUENCE [LARGE SCALE GENOMIC DNA]</scope>
    <source>
        <strain evidence="3 4">CXB654</strain>
    </source>
</reference>
<dbReference type="Pfam" id="PF07221">
    <property type="entry name" value="GlcNAc_2-epim"/>
    <property type="match status" value="1"/>
</dbReference>
<dbReference type="SUPFAM" id="SSF48208">
    <property type="entry name" value="Six-hairpin glycosidases"/>
    <property type="match status" value="1"/>
</dbReference>
<dbReference type="Gene3D" id="1.50.10.10">
    <property type="match status" value="1"/>
</dbReference>
<accession>A0A852TRC6</accession>
<dbReference type="GO" id="GO:0016853">
    <property type="term" value="F:isomerase activity"/>
    <property type="evidence" value="ECO:0007669"/>
    <property type="project" value="UniProtKB-KW"/>
</dbReference>